<name>A0A0M8K563_9CHLR</name>
<dbReference type="Pfam" id="PF13579">
    <property type="entry name" value="Glyco_trans_4_4"/>
    <property type="match status" value="1"/>
</dbReference>
<dbReference type="Proteomes" id="UP000050502">
    <property type="component" value="Unassembled WGS sequence"/>
</dbReference>
<evidence type="ECO:0000259" key="2">
    <source>
        <dbReference type="Pfam" id="PF13579"/>
    </source>
</evidence>
<reference evidence="3" key="1">
    <citation type="journal article" date="2015" name="Genome Announc.">
        <title>Draft Genome Sequence of a Heterotrophic Facultative Anaerobic Thermophilic Bacterium, Ardenticatena maritima Strain 110ST.</title>
        <authorList>
            <person name="Kawaichi S."/>
            <person name="Yoshida T."/>
            <person name="Sako Y."/>
            <person name="Nakamura R."/>
        </authorList>
    </citation>
    <scope>NUCLEOTIDE SEQUENCE [LARGE SCALE GENOMIC DNA]</scope>
    <source>
        <strain evidence="3">110S</strain>
    </source>
</reference>
<dbReference type="EMBL" id="BBZA01000015">
    <property type="protein sequence ID" value="GAP61845.1"/>
    <property type="molecule type" value="Genomic_DNA"/>
</dbReference>
<keyword evidence="5" id="KW-1185">Reference proteome</keyword>
<sequence length="366" mass="41124">MRILYLSKALVVGAYQRKIEELADLGLDIHLAVPPAWRDERGIQPLELAHTRGYTLWQVPMLFNGSYHLHFYPRLGDLLDAVRPDLLHIDEEPYNLATAHAAWLAVRRGIPFLFFTWQNLLRHYPPPFAFMERFVYRHASAAIAGNRDAAHVLRRKGFTGRIEVIPQFGVDPDLFSPAPEQTERPFTIGYAGRFVPEKGLLVLLEALTHLDGEWRFIGRGSGPLLETLRQRTAELGLSARVTWEPPVPSTQMSAFYRTLDVLVLPSLSRPNWVEQFGRVLIEAMACGVPPIGSNSGEIPHVIGDAGLVVPEGDAAALRDALHRLMTTPDLHAALRQRARKRVLAHFTQAQIARRTAEVYKQILAAP</sequence>
<dbReference type="InterPro" id="IPR050194">
    <property type="entry name" value="Glycosyltransferase_grp1"/>
</dbReference>
<proteinExistence type="predicted"/>
<dbReference type="RefSeq" id="WP_054491780.1">
    <property type="nucleotide sequence ID" value="NZ_BBZA01000015.1"/>
</dbReference>
<evidence type="ECO:0000313" key="3">
    <source>
        <dbReference type="EMBL" id="GAP61845.1"/>
    </source>
</evidence>
<dbReference type="PATRIC" id="fig|872965.6.peg.2157"/>
<dbReference type="EMBL" id="LGKN01000005">
    <property type="protein sequence ID" value="KPL87949.1"/>
    <property type="molecule type" value="Genomic_DNA"/>
</dbReference>
<evidence type="ECO:0000259" key="1">
    <source>
        <dbReference type="Pfam" id="PF00534"/>
    </source>
</evidence>
<feature type="domain" description="Glycosyltransferase subfamily 4-like N-terminal" evidence="2">
    <location>
        <begin position="17"/>
        <end position="166"/>
    </location>
</feature>
<dbReference type="Gene3D" id="3.40.50.2000">
    <property type="entry name" value="Glycogen Phosphorylase B"/>
    <property type="match status" value="2"/>
</dbReference>
<feature type="domain" description="Glycosyl transferase family 1" evidence="1">
    <location>
        <begin position="182"/>
        <end position="341"/>
    </location>
</feature>
<evidence type="ECO:0000313" key="5">
    <source>
        <dbReference type="Proteomes" id="UP000037784"/>
    </source>
</evidence>
<dbReference type="InterPro" id="IPR001296">
    <property type="entry name" value="Glyco_trans_1"/>
</dbReference>
<reference evidence="4 6" key="2">
    <citation type="submission" date="2015-07" db="EMBL/GenBank/DDBJ databases">
        <title>Whole genome sequence of Ardenticatena maritima DSM 23922.</title>
        <authorList>
            <person name="Hemp J."/>
            <person name="Ward L.M."/>
            <person name="Pace L.A."/>
            <person name="Fischer W.W."/>
        </authorList>
    </citation>
    <scope>NUCLEOTIDE SEQUENCE [LARGE SCALE GENOMIC DNA]</scope>
    <source>
        <strain evidence="4 6">110S</strain>
    </source>
</reference>
<dbReference type="STRING" id="872965.SE16_10515"/>
<organism evidence="3 5">
    <name type="scientific">Ardenticatena maritima</name>
    <dbReference type="NCBI Taxonomy" id="872965"/>
    <lineage>
        <taxon>Bacteria</taxon>
        <taxon>Bacillati</taxon>
        <taxon>Chloroflexota</taxon>
        <taxon>Ardenticatenia</taxon>
        <taxon>Ardenticatenales</taxon>
        <taxon>Ardenticatenaceae</taxon>
        <taxon>Ardenticatena</taxon>
    </lineage>
</organism>
<comment type="caution">
    <text evidence="3">The sequence shown here is derived from an EMBL/GenBank/DDBJ whole genome shotgun (WGS) entry which is preliminary data.</text>
</comment>
<dbReference type="InterPro" id="IPR028098">
    <property type="entry name" value="Glyco_trans_4-like_N"/>
</dbReference>
<dbReference type="PANTHER" id="PTHR45947">
    <property type="entry name" value="SULFOQUINOVOSYL TRANSFERASE SQD2"/>
    <property type="match status" value="1"/>
</dbReference>
<protein>
    <submittedName>
        <fullName evidence="4">Glycosyl transferase family 1</fullName>
    </submittedName>
</protein>
<dbReference type="OrthoDB" id="9806653at2"/>
<dbReference type="GO" id="GO:0016757">
    <property type="term" value="F:glycosyltransferase activity"/>
    <property type="evidence" value="ECO:0007669"/>
    <property type="project" value="InterPro"/>
</dbReference>
<keyword evidence="4" id="KW-0808">Transferase</keyword>
<dbReference type="Proteomes" id="UP000037784">
    <property type="component" value="Unassembled WGS sequence"/>
</dbReference>
<accession>A0A0M8K563</accession>
<dbReference type="Pfam" id="PF00534">
    <property type="entry name" value="Glycos_transf_1"/>
    <property type="match status" value="1"/>
</dbReference>
<evidence type="ECO:0000313" key="4">
    <source>
        <dbReference type="EMBL" id="KPL87949.1"/>
    </source>
</evidence>
<evidence type="ECO:0000313" key="6">
    <source>
        <dbReference type="Proteomes" id="UP000050502"/>
    </source>
</evidence>
<dbReference type="AlphaFoldDB" id="A0A0M8K563"/>
<dbReference type="SUPFAM" id="SSF53756">
    <property type="entry name" value="UDP-Glycosyltransferase/glycogen phosphorylase"/>
    <property type="match status" value="1"/>
</dbReference>
<dbReference type="PANTHER" id="PTHR45947:SF3">
    <property type="entry name" value="SULFOQUINOVOSYL TRANSFERASE SQD2"/>
    <property type="match status" value="1"/>
</dbReference>
<reference evidence="5" key="3">
    <citation type="submission" date="2015-08" db="EMBL/GenBank/DDBJ databases">
        <title>Draft Genome Sequence of a Heterotrophic Facultative Anaerobic Bacterium Ardenticatena maritima Strain 110S.</title>
        <authorList>
            <person name="Kawaichi S."/>
            <person name="Yoshida T."/>
            <person name="Sako Y."/>
            <person name="Nakamura R."/>
        </authorList>
    </citation>
    <scope>NUCLEOTIDE SEQUENCE [LARGE SCALE GENOMIC DNA]</scope>
    <source>
        <strain evidence="5">110S</strain>
    </source>
</reference>
<gene>
    <name evidence="3" type="ORF">ARMA_0268</name>
    <name evidence="4" type="ORF">SE16_10515</name>
</gene>